<evidence type="ECO:0000256" key="6">
    <source>
        <dbReference type="ARBA" id="ARBA00022516"/>
    </source>
</evidence>
<dbReference type="InterPro" id="IPR000462">
    <property type="entry name" value="CDP-OH_P_trans"/>
</dbReference>
<comment type="similarity">
    <text evidence="3 15">Belongs to the CDP-alcohol phosphatidyltransferase class-I family.</text>
</comment>
<evidence type="ECO:0000256" key="12">
    <source>
        <dbReference type="ARBA" id="ARBA00023209"/>
    </source>
</evidence>
<comment type="caution">
    <text evidence="17">The sequence shown here is derived from an EMBL/GenBank/DDBJ whole genome shotgun (WGS) entry which is preliminary data.</text>
</comment>
<organism evidence="17 18">
    <name type="scientific">Saccharibacillus alkalitolerans</name>
    <dbReference type="NCBI Taxonomy" id="2705290"/>
    <lineage>
        <taxon>Bacteria</taxon>
        <taxon>Bacillati</taxon>
        <taxon>Bacillota</taxon>
        <taxon>Bacilli</taxon>
        <taxon>Bacillales</taxon>
        <taxon>Paenibacillaceae</taxon>
        <taxon>Saccharibacillus</taxon>
    </lineage>
</organism>
<keyword evidence="10" id="KW-0443">Lipid metabolism</keyword>
<keyword evidence="6" id="KW-0444">Lipid biosynthesis</keyword>
<dbReference type="EC" id="2.7.8.8" evidence="4"/>
<evidence type="ECO:0000256" key="7">
    <source>
        <dbReference type="ARBA" id="ARBA00022679"/>
    </source>
</evidence>
<evidence type="ECO:0000256" key="10">
    <source>
        <dbReference type="ARBA" id="ARBA00023098"/>
    </source>
</evidence>
<gene>
    <name evidence="17" type="primary">pssA</name>
    <name evidence="17" type="ORF">GYN08_21040</name>
</gene>
<reference evidence="17 18" key="1">
    <citation type="submission" date="2020-01" db="EMBL/GenBank/DDBJ databases">
        <title>Polyphasic characterisation and genomic insights into a novel alkali tolerant bacterium VR-M41.</title>
        <authorList>
            <person name="Vemuluri V.R."/>
        </authorList>
    </citation>
    <scope>NUCLEOTIDE SEQUENCE [LARGE SCALE GENOMIC DNA]</scope>
    <source>
        <strain evidence="17 18">VR-M41</strain>
    </source>
</reference>
<dbReference type="NCBIfam" id="TIGR00473">
    <property type="entry name" value="pssA"/>
    <property type="match status" value="1"/>
</dbReference>
<evidence type="ECO:0000256" key="14">
    <source>
        <dbReference type="ARBA" id="ARBA00032361"/>
    </source>
</evidence>
<proteinExistence type="inferred from homology"/>
<comment type="catalytic activity">
    <reaction evidence="1">
        <text>a CDP-1,2-diacyl-sn-glycerol + L-serine = a 1,2-diacyl-sn-glycero-3-phospho-L-serine + CMP + H(+)</text>
        <dbReference type="Rhea" id="RHEA:16913"/>
        <dbReference type="ChEBI" id="CHEBI:15378"/>
        <dbReference type="ChEBI" id="CHEBI:33384"/>
        <dbReference type="ChEBI" id="CHEBI:57262"/>
        <dbReference type="ChEBI" id="CHEBI:58332"/>
        <dbReference type="ChEBI" id="CHEBI:60377"/>
        <dbReference type="EC" id="2.7.8.8"/>
    </reaction>
</comment>
<dbReference type="Proteomes" id="UP000800303">
    <property type="component" value="Unassembled WGS sequence"/>
</dbReference>
<evidence type="ECO:0000256" key="11">
    <source>
        <dbReference type="ARBA" id="ARBA00023136"/>
    </source>
</evidence>
<keyword evidence="7 15" id="KW-0808">Transferase</keyword>
<dbReference type="InterPro" id="IPR004533">
    <property type="entry name" value="CDP-diaglyc--ser_O-PTrfase"/>
</dbReference>
<feature type="transmembrane region" description="Helical" evidence="16">
    <location>
        <begin position="110"/>
        <end position="130"/>
    </location>
</feature>
<dbReference type="EMBL" id="JAAFGS010000010">
    <property type="protein sequence ID" value="NGZ77784.1"/>
    <property type="molecule type" value="Genomic_DNA"/>
</dbReference>
<keyword evidence="12" id="KW-0594">Phospholipid biosynthesis</keyword>
<keyword evidence="18" id="KW-1185">Reference proteome</keyword>
<evidence type="ECO:0000256" key="2">
    <source>
        <dbReference type="ARBA" id="ARBA00004127"/>
    </source>
</evidence>
<keyword evidence="9 16" id="KW-1133">Transmembrane helix</keyword>
<sequence>MLTLGNLLLGFAAILLIFQDQKTTAVLLILLGLVCDFFDGFCARKLNAESALGKELDSLADLVTFGVAPAMLVYASALQHMSVLGAVCCLVYVACSALRLARFNAGQSHMCGFVGMPTPMAAVILILLTVTANPPVLAVGVCLTSMLMVSRLSFPSLKKIKPEVVEDC</sequence>
<dbReference type="PROSITE" id="PS00379">
    <property type="entry name" value="CDP_ALCOHOL_P_TRANSF"/>
    <property type="match status" value="1"/>
</dbReference>
<dbReference type="PANTHER" id="PTHR14269">
    <property type="entry name" value="CDP-DIACYLGLYCEROL--GLYCEROL-3-PHOSPHATE 3-PHOSPHATIDYLTRANSFERASE-RELATED"/>
    <property type="match status" value="1"/>
</dbReference>
<evidence type="ECO:0000256" key="16">
    <source>
        <dbReference type="SAM" id="Phobius"/>
    </source>
</evidence>
<evidence type="ECO:0000256" key="13">
    <source>
        <dbReference type="ARBA" id="ARBA00023264"/>
    </source>
</evidence>
<evidence type="ECO:0000256" key="9">
    <source>
        <dbReference type="ARBA" id="ARBA00022989"/>
    </source>
</evidence>
<dbReference type="InterPro" id="IPR048254">
    <property type="entry name" value="CDP_ALCOHOL_P_TRANSF_CS"/>
</dbReference>
<evidence type="ECO:0000313" key="18">
    <source>
        <dbReference type="Proteomes" id="UP000800303"/>
    </source>
</evidence>
<dbReference type="GO" id="GO:0003882">
    <property type="term" value="F:CDP-diacylglycerol-serine O-phosphatidyltransferase activity"/>
    <property type="evidence" value="ECO:0007669"/>
    <property type="project" value="UniProtKB-EC"/>
</dbReference>
<name>A0ABX0FCP2_9BACL</name>
<evidence type="ECO:0000256" key="8">
    <source>
        <dbReference type="ARBA" id="ARBA00022692"/>
    </source>
</evidence>
<evidence type="ECO:0000313" key="17">
    <source>
        <dbReference type="EMBL" id="NGZ77784.1"/>
    </source>
</evidence>
<feature type="transmembrane region" description="Helical" evidence="16">
    <location>
        <begin position="77"/>
        <end position="98"/>
    </location>
</feature>
<protein>
    <recommendedName>
        <fullName evidence="5">CDP-diacylglycerol--serine O-phosphatidyltransferase</fullName>
        <ecNumber evidence="4">2.7.8.8</ecNumber>
    </recommendedName>
    <alternativeName>
        <fullName evidence="14">Phosphatidylserine synthase</fullName>
    </alternativeName>
</protein>
<evidence type="ECO:0000256" key="1">
    <source>
        <dbReference type="ARBA" id="ARBA00000287"/>
    </source>
</evidence>
<evidence type="ECO:0000256" key="4">
    <source>
        <dbReference type="ARBA" id="ARBA00013174"/>
    </source>
</evidence>
<dbReference type="Gene3D" id="1.20.120.1760">
    <property type="match status" value="1"/>
</dbReference>
<keyword evidence="8 16" id="KW-0812">Transmembrane</keyword>
<keyword evidence="11 16" id="KW-0472">Membrane</keyword>
<evidence type="ECO:0000256" key="5">
    <source>
        <dbReference type="ARBA" id="ARBA00017171"/>
    </source>
</evidence>
<dbReference type="PANTHER" id="PTHR14269:SF61">
    <property type="entry name" value="CDP-DIACYLGLYCEROL--SERINE O-PHOSPHATIDYLTRANSFERASE"/>
    <property type="match status" value="1"/>
</dbReference>
<dbReference type="InterPro" id="IPR043130">
    <property type="entry name" value="CDP-OH_PTrfase_TM_dom"/>
</dbReference>
<accession>A0ABX0FCP2</accession>
<dbReference type="Pfam" id="PF01066">
    <property type="entry name" value="CDP-OH_P_transf"/>
    <property type="match status" value="1"/>
</dbReference>
<comment type="subcellular location">
    <subcellularLocation>
        <location evidence="2">Endomembrane system</location>
        <topology evidence="2">Multi-pass membrane protein</topology>
    </subcellularLocation>
</comment>
<dbReference type="InterPro" id="IPR050324">
    <property type="entry name" value="CDP-alcohol_PTase-I"/>
</dbReference>
<keyword evidence="13" id="KW-1208">Phospholipid metabolism</keyword>
<evidence type="ECO:0000256" key="3">
    <source>
        <dbReference type="ARBA" id="ARBA00010441"/>
    </source>
</evidence>
<evidence type="ECO:0000256" key="15">
    <source>
        <dbReference type="RuleBase" id="RU003750"/>
    </source>
</evidence>
<feature type="transmembrane region" description="Helical" evidence="16">
    <location>
        <begin position="136"/>
        <end position="154"/>
    </location>
</feature>